<sequence length="278" mass="29957">MFRLIIARDRNQIGMPNHANREREILNAQQQKLADASRRPSVEVLSDADLLTLIKALDDARARASATTAEDGLSPQGLLSTALNRAQAERRRRKLPPASGARQRTGKTVVAKADSASPAAKRVPASTRRSPADRKTAESRKTDLRTGVRRVKKPAKAAASDQTVTAAAAQIAVPPVGARTEAAPEDGKTRKNTVKKAAKLAEKAAEKEARKAARKAEKEAVRAARKAARVAAKEAEKALRKAERKAERKSKTADDDSAVTSKDKSKKKKKKDKSGKAD</sequence>
<dbReference type="RefSeq" id="WP_260277832.1">
    <property type="nucleotide sequence ID" value="NZ_JANAVZ010000007.1"/>
</dbReference>
<keyword evidence="3" id="KW-1185">Reference proteome</keyword>
<protein>
    <submittedName>
        <fullName evidence="2">Uncharacterized protein</fullName>
    </submittedName>
</protein>
<gene>
    <name evidence="2" type="ORF">MU516_13855</name>
</gene>
<proteinExistence type="predicted"/>
<accession>A0ABT2KBP5</accession>
<organism evidence="2 3">
    <name type="scientific">Paracoccus maritimus</name>
    <dbReference type="NCBI Taxonomy" id="2933292"/>
    <lineage>
        <taxon>Bacteria</taxon>
        <taxon>Pseudomonadati</taxon>
        <taxon>Pseudomonadota</taxon>
        <taxon>Alphaproteobacteria</taxon>
        <taxon>Rhodobacterales</taxon>
        <taxon>Paracoccaceae</taxon>
        <taxon>Paracoccus</taxon>
    </lineage>
</organism>
<dbReference type="EMBL" id="JANAVZ010000007">
    <property type="protein sequence ID" value="MCT4333946.1"/>
    <property type="molecule type" value="Genomic_DNA"/>
</dbReference>
<feature type="compositionally biased region" description="Basic and acidic residues" evidence="1">
    <location>
        <begin position="199"/>
        <end position="222"/>
    </location>
</feature>
<evidence type="ECO:0000256" key="1">
    <source>
        <dbReference type="SAM" id="MobiDB-lite"/>
    </source>
</evidence>
<comment type="caution">
    <text evidence="2">The sequence shown here is derived from an EMBL/GenBank/DDBJ whole genome shotgun (WGS) entry which is preliminary data.</text>
</comment>
<feature type="compositionally biased region" description="Basic and acidic residues" evidence="1">
    <location>
        <begin position="130"/>
        <end position="146"/>
    </location>
</feature>
<reference evidence="2 3" key="1">
    <citation type="submission" date="2022-04" db="EMBL/GenBank/DDBJ databases">
        <title>Paracoccus sp. YLB-12 draft genome sequence.</title>
        <authorList>
            <person name="Yu L."/>
        </authorList>
    </citation>
    <scope>NUCLEOTIDE SEQUENCE [LARGE SCALE GENOMIC DNA]</scope>
    <source>
        <strain evidence="2 3">YLB-12</strain>
    </source>
</reference>
<feature type="compositionally biased region" description="Basic and acidic residues" evidence="1">
    <location>
        <begin position="231"/>
        <end position="254"/>
    </location>
</feature>
<dbReference type="Proteomes" id="UP001320702">
    <property type="component" value="Unassembled WGS sequence"/>
</dbReference>
<feature type="compositionally biased region" description="Basic residues" evidence="1">
    <location>
        <begin position="264"/>
        <end position="278"/>
    </location>
</feature>
<feature type="region of interest" description="Disordered" evidence="1">
    <location>
        <begin position="84"/>
        <end position="278"/>
    </location>
</feature>
<name>A0ABT2KBP5_9RHOB</name>
<feature type="compositionally biased region" description="Low complexity" evidence="1">
    <location>
        <begin position="156"/>
        <end position="178"/>
    </location>
</feature>
<evidence type="ECO:0000313" key="2">
    <source>
        <dbReference type="EMBL" id="MCT4333946.1"/>
    </source>
</evidence>
<evidence type="ECO:0000313" key="3">
    <source>
        <dbReference type="Proteomes" id="UP001320702"/>
    </source>
</evidence>